<keyword evidence="3" id="KW-1185">Reference proteome</keyword>
<dbReference type="OrthoDB" id="7062747at2"/>
<accession>A0A0K8QPP8</accession>
<reference evidence="1" key="1">
    <citation type="submission" date="2015-03" db="EMBL/GenBank/DDBJ databases">
        <title>Draft genome sequence of Mizugakiibacter sediminis skMP5.</title>
        <authorList>
            <person name="Watanabe T."/>
            <person name="Kojima H."/>
            <person name="Fukui M."/>
        </authorList>
    </citation>
    <scope>NUCLEOTIDE SEQUENCE</scope>
    <source>
        <strain evidence="1">SkMP5</strain>
    </source>
</reference>
<proteinExistence type="predicted"/>
<evidence type="ECO:0000313" key="1">
    <source>
        <dbReference type="EMBL" id="GAN43904.1"/>
    </source>
</evidence>
<dbReference type="RefSeq" id="WP_062537446.1">
    <property type="nucleotide sequence ID" value="NZ_DF970238.1"/>
</dbReference>
<dbReference type="STRING" id="1475481.GCA_000953855_02235"/>
<evidence type="ECO:0000313" key="3">
    <source>
        <dbReference type="Proteomes" id="UP000253740"/>
    </source>
</evidence>
<dbReference type="AlphaFoldDB" id="A0A0K8QPP8"/>
<dbReference type="EMBL" id="DF952378">
    <property type="protein sequence ID" value="GAN43904.1"/>
    <property type="molecule type" value="Genomic_DNA"/>
</dbReference>
<protein>
    <submittedName>
        <fullName evidence="2">Uncharacterized protein</fullName>
    </submittedName>
</protein>
<reference evidence="2" key="2">
    <citation type="submission" date="2015-08" db="EMBL/GenBank/DDBJ databases">
        <title>Complete DNA Sequence of Pseudomonas syringae pv. actinidiae, the Causal Agent of Kiwifruit Canker Disease.</title>
        <authorList>
            <person name="Rikkerink E.H.A."/>
            <person name="Fineran P.C."/>
        </authorList>
    </citation>
    <scope>NUCLEOTIDE SEQUENCE</scope>
    <source>
        <strain evidence="2">SkMP5</strain>
    </source>
</reference>
<sequence>MNPRFRKAIIDDVTAANIDDKLQSSLLEFFEYAMKSVAPTLVREARFDTTDFATSRQRGCEGFAMLISRARADSRDSWFGALQRGDQRLDVVGHLE</sequence>
<dbReference type="HOGENOM" id="CLU_2331672_0_0_6"/>
<evidence type="ECO:0000313" key="2">
    <source>
        <dbReference type="EMBL" id="GAP66875.1"/>
    </source>
</evidence>
<dbReference type="Proteomes" id="UP000253740">
    <property type="component" value="Unassembled WGS sequence"/>
</dbReference>
<name>A0A0K8QPP8_9GAMM</name>
<gene>
    <name evidence="1" type="ORF">MBSD_0417</name>
    <name evidence="2" type="ORF">MBSD_n2190</name>
</gene>
<organism evidence="2">
    <name type="scientific">Mizugakiibacter sediminis</name>
    <dbReference type="NCBI Taxonomy" id="1475481"/>
    <lineage>
        <taxon>Bacteria</taxon>
        <taxon>Pseudomonadati</taxon>
        <taxon>Pseudomonadota</taxon>
        <taxon>Gammaproteobacteria</taxon>
        <taxon>Lysobacterales</taxon>
        <taxon>Rhodanobacteraceae</taxon>
        <taxon>Mizugakiibacter</taxon>
    </lineage>
</organism>
<dbReference type="EMBL" id="DF970238">
    <property type="protein sequence ID" value="GAP66875.1"/>
    <property type="molecule type" value="Genomic_DNA"/>
</dbReference>